<sequence length="224" mass="24948">MEELLCNAAMRGDLESLNEIIAKDNYILDNILVGSFKGKNPLHVAISTGQAEFVLKLLEIKPKLAEVVDTELGAALHIASANGDLKIVEALVELSPEMCIARDRDGNNPHYNKSMKGKIDVLKKLVQTCPRVTQVIVDRGDTILHLCVNYNQLESLQLLLEMIGDPKFPHSWDANGNTIHYKKLHHSRLTIVRYVLNSTEINVNAFNEAGWTAMDIYILCAKSS</sequence>
<dbReference type="AlphaFoldDB" id="A0AAV6LFG3"/>
<evidence type="ECO:0000256" key="1">
    <source>
        <dbReference type="ARBA" id="ARBA00022737"/>
    </source>
</evidence>
<name>A0AAV6LFG3_9ERIC</name>
<dbReference type="Pfam" id="PF00023">
    <property type="entry name" value="Ank"/>
    <property type="match status" value="1"/>
</dbReference>
<accession>A0AAV6LFG3</accession>
<dbReference type="EMBL" id="JACTNZ010000001">
    <property type="protein sequence ID" value="KAG5563878.1"/>
    <property type="molecule type" value="Genomic_DNA"/>
</dbReference>
<evidence type="ECO:0000313" key="5">
    <source>
        <dbReference type="Proteomes" id="UP000823749"/>
    </source>
</evidence>
<evidence type="ECO:0000256" key="2">
    <source>
        <dbReference type="ARBA" id="ARBA00023043"/>
    </source>
</evidence>
<dbReference type="Proteomes" id="UP000823749">
    <property type="component" value="Chromosome 1"/>
</dbReference>
<dbReference type="PANTHER" id="PTHR24186">
    <property type="entry name" value="PROTEIN PHOSPHATASE 1 REGULATORY SUBUNIT"/>
    <property type="match status" value="1"/>
</dbReference>
<keyword evidence="2 3" id="KW-0040">ANK repeat</keyword>
<evidence type="ECO:0008006" key="6">
    <source>
        <dbReference type="Google" id="ProtNLM"/>
    </source>
</evidence>
<dbReference type="InterPro" id="IPR036770">
    <property type="entry name" value="Ankyrin_rpt-contain_sf"/>
</dbReference>
<dbReference type="PROSITE" id="PS50088">
    <property type="entry name" value="ANK_REPEAT"/>
    <property type="match status" value="1"/>
</dbReference>
<feature type="repeat" description="ANK" evidence="3">
    <location>
        <begin position="37"/>
        <end position="58"/>
    </location>
</feature>
<dbReference type="PANTHER" id="PTHR24186:SF37">
    <property type="entry name" value="PGG DOMAIN-CONTAINING PROTEIN"/>
    <property type="match status" value="1"/>
</dbReference>
<dbReference type="GO" id="GO:0005886">
    <property type="term" value="C:plasma membrane"/>
    <property type="evidence" value="ECO:0007669"/>
    <property type="project" value="TreeGrafter"/>
</dbReference>
<protein>
    <recommendedName>
        <fullName evidence="6">Ankyrin repeat-containing protein</fullName>
    </recommendedName>
</protein>
<dbReference type="SMART" id="SM00248">
    <property type="entry name" value="ANK"/>
    <property type="match status" value="4"/>
</dbReference>
<dbReference type="Gene3D" id="1.25.40.20">
    <property type="entry name" value="Ankyrin repeat-containing domain"/>
    <property type="match status" value="1"/>
</dbReference>
<comment type="caution">
    <text evidence="4">The sequence shown here is derived from an EMBL/GenBank/DDBJ whole genome shotgun (WGS) entry which is preliminary data.</text>
</comment>
<gene>
    <name evidence="4" type="ORF">RHGRI_000160</name>
</gene>
<dbReference type="PROSITE" id="PS50297">
    <property type="entry name" value="ANK_REP_REGION"/>
    <property type="match status" value="1"/>
</dbReference>
<keyword evidence="1" id="KW-0677">Repeat</keyword>
<organism evidence="4 5">
    <name type="scientific">Rhododendron griersonianum</name>
    <dbReference type="NCBI Taxonomy" id="479676"/>
    <lineage>
        <taxon>Eukaryota</taxon>
        <taxon>Viridiplantae</taxon>
        <taxon>Streptophyta</taxon>
        <taxon>Embryophyta</taxon>
        <taxon>Tracheophyta</taxon>
        <taxon>Spermatophyta</taxon>
        <taxon>Magnoliopsida</taxon>
        <taxon>eudicotyledons</taxon>
        <taxon>Gunneridae</taxon>
        <taxon>Pentapetalae</taxon>
        <taxon>asterids</taxon>
        <taxon>Ericales</taxon>
        <taxon>Ericaceae</taxon>
        <taxon>Ericoideae</taxon>
        <taxon>Rhodoreae</taxon>
        <taxon>Rhododendron</taxon>
    </lineage>
</organism>
<evidence type="ECO:0000313" key="4">
    <source>
        <dbReference type="EMBL" id="KAG5563878.1"/>
    </source>
</evidence>
<proteinExistence type="predicted"/>
<reference evidence="4" key="1">
    <citation type="submission" date="2020-08" db="EMBL/GenBank/DDBJ databases">
        <title>Plant Genome Project.</title>
        <authorList>
            <person name="Zhang R.-G."/>
        </authorList>
    </citation>
    <scope>NUCLEOTIDE SEQUENCE</scope>
    <source>
        <strain evidence="4">WSP0</strain>
        <tissue evidence="4">Leaf</tissue>
    </source>
</reference>
<dbReference type="Pfam" id="PF12796">
    <property type="entry name" value="Ank_2"/>
    <property type="match status" value="1"/>
</dbReference>
<keyword evidence="5" id="KW-1185">Reference proteome</keyword>
<dbReference type="InterPro" id="IPR002110">
    <property type="entry name" value="Ankyrin_rpt"/>
</dbReference>
<evidence type="ECO:0000256" key="3">
    <source>
        <dbReference type="PROSITE-ProRule" id="PRU00023"/>
    </source>
</evidence>
<dbReference type="SUPFAM" id="SSF48403">
    <property type="entry name" value="Ankyrin repeat"/>
    <property type="match status" value="1"/>
</dbReference>